<keyword evidence="2" id="KW-0418">Kinase</keyword>
<proteinExistence type="predicted"/>
<keyword evidence="2" id="KW-0808">Transferase</keyword>
<dbReference type="AlphaFoldDB" id="A0A923SRD5"/>
<dbReference type="Proteomes" id="UP000602647">
    <property type="component" value="Unassembled WGS sequence"/>
</dbReference>
<dbReference type="RefSeq" id="WP_187303645.1">
    <property type="nucleotide sequence ID" value="NZ_CBCTQH010000106.1"/>
</dbReference>
<name>A0A923SRD5_9FIRM</name>
<dbReference type="PANTHER" id="PTHR27006">
    <property type="entry name" value="PROMASTIGOTE SURFACE ANTIGEN PROTEIN PSA"/>
    <property type="match status" value="1"/>
</dbReference>
<organism evidence="2 3">
    <name type="scientific">Zhenpiania hominis</name>
    <dbReference type="NCBI Taxonomy" id="2763644"/>
    <lineage>
        <taxon>Bacteria</taxon>
        <taxon>Bacillati</taxon>
        <taxon>Bacillota</taxon>
        <taxon>Clostridia</taxon>
        <taxon>Peptostreptococcales</taxon>
        <taxon>Anaerovoracaceae</taxon>
        <taxon>Zhenpiania</taxon>
    </lineage>
</organism>
<keyword evidence="3" id="KW-1185">Reference proteome</keyword>
<accession>A0A923SRD5</accession>
<dbReference type="PROSITE" id="PS50011">
    <property type="entry name" value="PROTEIN_KINASE_DOM"/>
    <property type="match status" value="1"/>
</dbReference>
<dbReference type="Pfam" id="PF00069">
    <property type="entry name" value="Pkinase"/>
    <property type="match status" value="1"/>
</dbReference>
<gene>
    <name evidence="2" type="ORF">H9L42_12015</name>
</gene>
<evidence type="ECO:0000313" key="2">
    <source>
        <dbReference type="EMBL" id="MBC6680546.1"/>
    </source>
</evidence>
<dbReference type="CDD" id="cd00180">
    <property type="entry name" value="PKc"/>
    <property type="match status" value="1"/>
</dbReference>
<reference evidence="2" key="1">
    <citation type="submission" date="2020-08" db="EMBL/GenBank/DDBJ databases">
        <title>Genome public.</title>
        <authorList>
            <person name="Liu C."/>
            <person name="Sun Q."/>
        </authorList>
    </citation>
    <scope>NUCLEOTIDE SEQUENCE</scope>
    <source>
        <strain evidence="2">BX12</strain>
    </source>
</reference>
<dbReference type="InterPro" id="IPR011009">
    <property type="entry name" value="Kinase-like_dom_sf"/>
</dbReference>
<dbReference type="SMART" id="SM00219">
    <property type="entry name" value="TyrKc"/>
    <property type="match status" value="1"/>
</dbReference>
<dbReference type="InterPro" id="IPR000719">
    <property type="entry name" value="Prot_kinase_dom"/>
</dbReference>
<dbReference type="Gene3D" id="1.10.510.10">
    <property type="entry name" value="Transferase(Phosphotransferase) domain 1"/>
    <property type="match status" value="1"/>
</dbReference>
<feature type="domain" description="Protein kinase" evidence="1">
    <location>
        <begin position="16"/>
        <end position="242"/>
    </location>
</feature>
<dbReference type="EMBL" id="JACRYT010000014">
    <property type="protein sequence ID" value="MBC6680546.1"/>
    <property type="molecule type" value="Genomic_DNA"/>
</dbReference>
<dbReference type="GO" id="GO:0004713">
    <property type="term" value="F:protein tyrosine kinase activity"/>
    <property type="evidence" value="ECO:0007669"/>
    <property type="project" value="InterPro"/>
</dbReference>
<dbReference type="SUPFAM" id="SSF56112">
    <property type="entry name" value="Protein kinase-like (PK-like)"/>
    <property type="match status" value="1"/>
</dbReference>
<sequence>MLLFGKRYIGRSYNGYHICRLMGQGRYGACFEAVAPDGREVVLKRFHNRMKKKNRGKNHFEPVILSTLSHPSVPSLLGIINAGKDYFFVLEKMPGDSIETMIFSKRHKFSQTEIYRIGLELIDIISYLHANNVVHRDIRPSNVLWDGSRVSLLDFGLARFLDEGRYHPSSDFSYLADFLLYLCYSSYSGKKARKKSWCEELDLRPGQTIFLKRLFGTEPPYETISQIRRDFQEFFVPSDSPD</sequence>
<evidence type="ECO:0000313" key="3">
    <source>
        <dbReference type="Proteomes" id="UP000602647"/>
    </source>
</evidence>
<dbReference type="GO" id="GO:0005524">
    <property type="term" value="F:ATP binding"/>
    <property type="evidence" value="ECO:0007669"/>
    <property type="project" value="InterPro"/>
</dbReference>
<dbReference type="PANTHER" id="PTHR27006:SF606">
    <property type="entry name" value="INTERLEUKIN-1 RECEPTOR-ASSOCIATED KINASE 4"/>
    <property type="match status" value="1"/>
</dbReference>
<evidence type="ECO:0000259" key="1">
    <source>
        <dbReference type="PROSITE" id="PS50011"/>
    </source>
</evidence>
<protein>
    <submittedName>
        <fullName evidence="2">Protein kinase</fullName>
    </submittedName>
</protein>
<dbReference type="InterPro" id="IPR020635">
    <property type="entry name" value="Tyr_kinase_cat_dom"/>
</dbReference>
<comment type="caution">
    <text evidence="2">The sequence shown here is derived from an EMBL/GenBank/DDBJ whole genome shotgun (WGS) entry which is preliminary data.</text>
</comment>